<proteinExistence type="predicted"/>
<name>A0A6A6RSQ1_9PLEO</name>
<organism evidence="1 2">
    <name type="scientific">Massarina eburnea CBS 473.64</name>
    <dbReference type="NCBI Taxonomy" id="1395130"/>
    <lineage>
        <taxon>Eukaryota</taxon>
        <taxon>Fungi</taxon>
        <taxon>Dikarya</taxon>
        <taxon>Ascomycota</taxon>
        <taxon>Pezizomycotina</taxon>
        <taxon>Dothideomycetes</taxon>
        <taxon>Pleosporomycetidae</taxon>
        <taxon>Pleosporales</taxon>
        <taxon>Massarineae</taxon>
        <taxon>Massarinaceae</taxon>
        <taxon>Massarina</taxon>
    </lineage>
</organism>
<evidence type="ECO:0000313" key="1">
    <source>
        <dbReference type="EMBL" id="KAF2637288.1"/>
    </source>
</evidence>
<dbReference type="AlphaFoldDB" id="A0A6A6RSQ1"/>
<protein>
    <submittedName>
        <fullName evidence="1">Uncharacterized protein</fullName>
    </submittedName>
</protein>
<dbReference type="Proteomes" id="UP000799753">
    <property type="component" value="Unassembled WGS sequence"/>
</dbReference>
<gene>
    <name evidence="1" type="ORF">P280DRAFT_114255</name>
</gene>
<reference evidence="1" key="1">
    <citation type="journal article" date="2020" name="Stud. Mycol.">
        <title>101 Dothideomycetes genomes: a test case for predicting lifestyles and emergence of pathogens.</title>
        <authorList>
            <person name="Haridas S."/>
            <person name="Albert R."/>
            <person name="Binder M."/>
            <person name="Bloem J."/>
            <person name="Labutti K."/>
            <person name="Salamov A."/>
            <person name="Andreopoulos B."/>
            <person name="Baker S."/>
            <person name="Barry K."/>
            <person name="Bills G."/>
            <person name="Bluhm B."/>
            <person name="Cannon C."/>
            <person name="Castanera R."/>
            <person name="Culley D."/>
            <person name="Daum C."/>
            <person name="Ezra D."/>
            <person name="Gonzalez J."/>
            <person name="Henrissat B."/>
            <person name="Kuo A."/>
            <person name="Liang C."/>
            <person name="Lipzen A."/>
            <person name="Lutzoni F."/>
            <person name="Magnuson J."/>
            <person name="Mondo S."/>
            <person name="Nolan M."/>
            <person name="Ohm R."/>
            <person name="Pangilinan J."/>
            <person name="Park H.-J."/>
            <person name="Ramirez L."/>
            <person name="Alfaro M."/>
            <person name="Sun H."/>
            <person name="Tritt A."/>
            <person name="Yoshinaga Y."/>
            <person name="Zwiers L.-H."/>
            <person name="Turgeon B."/>
            <person name="Goodwin S."/>
            <person name="Spatafora J."/>
            <person name="Crous P."/>
            <person name="Grigoriev I."/>
        </authorList>
    </citation>
    <scope>NUCLEOTIDE SEQUENCE</scope>
    <source>
        <strain evidence="1">CBS 473.64</strain>
    </source>
</reference>
<sequence length="95" mass="10528">MSCAIHLGHHSFLDCRAGGRGEFAQLTPLLLKCRSHQAWIRESHFPTPFLLLITACLCEGRFPHHRTPLSAFFLIPRALWYGTATLAAKASAVVS</sequence>
<evidence type="ECO:0000313" key="2">
    <source>
        <dbReference type="Proteomes" id="UP000799753"/>
    </source>
</evidence>
<keyword evidence="2" id="KW-1185">Reference proteome</keyword>
<dbReference type="EMBL" id="MU006794">
    <property type="protein sequence ID" value="KAF2637288.1"/>
    <property type="molecule type" value="Genomic_DNA"/>
</dbReference>
<accession>A0A6A6RSQ1</accession>